<evidence type="ECO:0000259" key="8">
    <source>
        <dbReference type="PROSITE" id="PS50850"/>
    </source>
</evidence>
<keyword evidence="2" id="KW-0813">Transport</keyword>
<evidence type="ECO:0000313" key="10">
    <source>
        <dbReference type="Proteomes" id="UP000215633"/>
    </source>
</evidence>
<feature type="transmembrane region" description="Helical" evidence="7">
    <location>
        <begin position="12"/>
        <end position="35"/>
    </location>
</feature>
<reference evidence="10" key="1">
    <citation type="submission" date="2017-05" db="EMBL/GenBank/DDBJ databases">
        <title>Complete and WGS of Bordetella genogroups.</title>
        <authorList>
            <person name="Spilker T."/>
            <person name="Lipuma J."/>
        </authorList>
    </citation>
    <scope>NUCLEOTIDE SEQUENCE [LARGE SCALE GENOMIC DNA]</scope>
    <source>
        <strain evidence="10">AU8256</strain>
    </source>
</reference>
<evidence type="ECO:0000256" key="6">
    <source>
        <dbReference type="ARBA" id="ARBA00023136"/>
    </source>
</evidence>
<feature type="transmembrane region" description="Helical" evidence="7">
    <location>
        <begin position="359"/>
        <end position="384"/>
    </location>
</feature>
<gene>
    <name evidence="9" type="ORF">CAL24_09970</name>
</gene>
<feature type="transmembrane region" description="Helical" evidence="7">
    <location>
        <begin position="79"/>
        <end position="98"/>
    </location>
</feature>
<comment type="caution">
    <text evidence="9">The sequence shown here is derived from an EMBL/GenBank/DDBJ whole genome shotgun (WGS) entry which is preliminary data.</text>
</comment>
<dbReference type="CDD" id="cd17321">
    <property type="entry name" value="MFS_MMR_MDR_like"/>
    <property type="match status" value="1"/>
</dbReference>
<feature type="transmembrane region" description="Helical" evidence="7">
    <location>
        <begin position="141"/>
        <end position="160"/>
    </location>
</feature>
<dbReference type="PROSITE" id="PS50850">
    <property type="entry name" value="MFS"/>
    <property type="match status" value="1"/>
</dbReference>
<dbReference type="GO" id="GO:0022857">
    <property type="term" value="F:transmembrane transporter activity"/>
    <property type="evidence" value="ECO:0007669"/>
    <property type="project" value="InterPro"/>
</dbReference>
<dbReference type="AlphaFoldDB" id="A0A261VXC2"/>
<evidence type="ECO:0000313" key="9">
    <source>
        <dbReference type="EMBL" id="OZI78431.1"/>
    </source>
</evidence>
<dbReference type="Pfam" id="PF07690">
    <property type="entry name" value="MFS_1"/>
    <property type="match status" value="1"/>
</dbReference>
<keyword evidence="6 7" id="KW-0472">Membrane</keyword>
<keyword evidence="4 7" id="KW-0812">Transmembrane</keyword>
<dbReference type="InterPro" id="IPR036259">
    <property type="entry name" value="MFS_trans_sf"/>
</dbReference>
<dbReference type="PANTHER" id="PTHR42718:SF46">
    <property type="entry name" value="BLR6921 PROTEIN"/>
    <property type="match status" value="1"/>
</dbReference>
<evidence type="ECO:0000256" key="3">
    <source>
        <dbReference type="ARBA" id="ARBA00022475"/>
    </source>
</evidence>
<evidence type="ECO:0000256" key="5">
    <source>
        <dbReference type="ARBA" id="ARBA00022989"/>
    </source>
</evidence>
<accession>A0A261VXC2</accession>
<protein>
    <submittedName>
        <fullName evidence="9">MFS transporter</fullName>
    </submittedName>
</protein>
<dbReference type="InterPro" id="IPR011701">
    <property type="entry name" value="MFS"/>
</dbReference>
<keyword evidence="10" id="KW-1185">Reference proteome</keyword>
<feature type="transmembrane region" description="Helical" evidence="7">
    <location>
        <begin position="299"/>
        <end position="322"/>
    </location>
</feature>
<keyword evidence="3" id="KW-1003">Cell membrane</keyword>
<feature type="transmembrane region" description="Helical" evidence="7">
    <location>
        <begin position="442"/>
        <end position="464"/>
    </location>
</feature>
<feature type="transmembrane region" description="Helical" evidence="7">
    <location>
        <begin position="396"/>
        <end position="422"/>
    </location>
</feature>
<feature type="transmembrane region" description="Helical" evidence="7">
    <location>
        <begin position="232"/>
        <end position="249"/>
    </location>
</feature>
<evidence type="ECO:0000256" key="2">
    <source>
        <dbReference type="ARBA" id="ARBA00022448"/>
    </source>
</evidence>
<evidence type="ECO:0000256" key="7">
    <source>
        <dbReference type="SAM" id="Phobius"/>
    </source>
</evidence>
<dbReference type="InterPro" id="IPR020846">
    <property type="entry name" value="MFS_dom"/>
</dbReference>
<feature type="transmembrane region" description="Helical" evidence="7">
    <location>
        <begin position="334"/>
        <end position="353"/>
    </location>
</feature>
<name>A0A261VXC2_9BORD</name>
<dbReference type="Gene3D" id="1.20.1250.20">
    <property type="entry name" value="MFS general substrate transporter like domains"/>
    <property type="match status" value="1"/>
</dbReference>
<dbReference type="NCBIfam" id="TIGR00711">
    <property type="entry name" value="efflux_EmrB"/>
    <property type="match status" value="1"/>
</dbReference>
<organism evidence="9 10">
    <name type="scientific">Bordetella genomosp. 2</name>
    <dbReference type="NCBI Taxonomy" id="1983456"/>
    <lineage>
        <taxon>Bacteria</taxon>
        <taxon>Pseudomonadati</taxon>
        <taxon>Pseudomonadota</taxon>
        <taxon>Betaproteobacteria</taxon>
        <taxon>Burkholderiales</taxon>
        <taxon>Alcaligenaceae</taxon>
        <taxon>Bordetella</taxon>
    </lineage>
</organism>
<dbReference type="InterPro" id="IPR004638">
    <property type="entry name" value="EmrB-like"/>
</dbReference>
<evidence type="ECO:0000256" key="4">
    <source>
        <dbReference type="ARBA" id="ARBA00022692"/>
    </source>
</evidence>
<feature type="transmembrane region" description="Helical" evidence="7">
    <location>
        <begin position="270"/>
        <end position="293"/>
    </location>
</feature>
<feature type="transmembrane region" description="Helical" evidence="7">
    <location>
        <begin position="47"/>
        <end position="67"/>
    </location>
</feature>
<dbReference type="Proteomes" id="UP000215633">
    <property type="component" value="Unassembled WGS sequence"/>
</dbReference>
<dbReference type="RefSeq" id="WP_094806603.1">
    <property type="nucleotide sequence ID" value="NZ_NEVT01000004.1"/>
</dbReference>
<comment type="subcellular location">
    <subcellularLocation>
        <location evidence="1">Cell membrane</location>
        <topology evidence="1">Multi-pass membrane protein</topology>
    </subcellularLocation>
</comment>
<keyword evidence="5 7" id="KW-1133">Transmembrane helix</keyword>
<dbReference type="EMBL" id="NEVT01000004">
    <property type="protein sequence ID" value="OZI78431.1"/>
    <property type="molecule type" value="Genomic_DNA"/>
</dbReference>
<feature type="transmembrane region" description="Helical" evidence="7">
    <location>
        <begin position="200"/>
        <end position="220"/>
    </location>
</feature>
<evidence type="ECO:0000256" key="1">
    <source>
        <dbReference type="ARBA" id="ARBA00004651"/>
    </source>
</evidence>
<dbReference type="PANTHER" id="PTHR42718">
    <property type="entry name" value="MAJOR FACILITATOR SUPERFAMILY MULTIDRUG TRANSPORTER MFSC"/>
    <property type="match status" value="1"/>
</dbReference>
<feature type="transmembrane region" description="Helical" evidence="7">
    <location>
        <begin position="166"/>
        <end position="188"/>
    </location>
</feature>
<sequence length="491" mass="50360">MQHNLQDRQRWLALMVLCLGVLMIVLDTTIVNVALPSIRADLQFSETALVWVVNAYMLTFGGFLLLGGRLGDLYGHRRMFLAGISLFTVASLACGVAGSQATLVAARAVQGLGGAVVSAVSLSLIMNLFSEPAERAKAMGVYGFVCAGGGSVGVLLGGLLTSVLSWHWIFLVNLPIGAAVFGLCLVLLPGGRPPASGTRLDVAGACTVTLSLMLAVYAVVNGNEAGWASTQSLGLLIVAAILLAAFLAIESRAESPLMPLGLFRLRNLATANVVGVLWAGAMFAWFFISALYMQLVLGYSAMQVGLAFLPGNLVMAVCSLGVSARLVMRFGIRAPLAAGLAVAALGLFLFSQAPIDGRFALHILPGMLLLGLGAGIAFNPLLLAAMNDVPPHESGLASGVVNTAFMMGGALGLAILASLAAARTGSLAAAGTILPEALNGGYRLAFLLGALCAAAAALLGGLLLRNAAPAPRHAQPSGGTLARPVHQEDSP</sequence>
<proteinExistence type="predicted"/>
<dbReference type="SUPFAM" id="SSF103473">
    <property type="entry name" value="MFS general substrate transporter"/>
    <property type="match status" value="1"/>
</dbReference>
<dbReference type="Gene3D" id="1.20.1720.10">
    <property type="entry name" value="Multidrug resistance protein D"/>
    <property type="match status" value="1"/>
</dbReference>
<feature type="domain" description="Major facilitator superfamily (MFS) profile" evidence="8">
    <location>
        <begin position="13"/>
        <end position="468"/>
    </location>
</feature>
<dbReference type="GO" id="GO:0005886">
    <property type="term" value="C:plasma membrane"/>
    <property type="evidence" value="ECO:0007669"/>
    <property type="project" value="UniProtKB-SubCell"/>
</dbReference>
<feature type="transmembrane region" description="Helical" evidence="7">
    <location>
        <begin position="104"/>
        <end position="129"/>
    </location>
</feature>